<dbReference type="Gene3D" id="1.10.630.10">
    <property type="entry name" value="Cytochrome P450"/>
    <property type="match status" value="1"/>
</dbReference>
<dbReference type="InterPro" id="IPR036396">
    <property type="entry name" value="Cyt_P450_sf"/>
</dbReference>
<keyword evidence="3" id="KW-0349">Heme</keyword>
<keyword evidence="5" id="KW-0560">Oxidoreductase</keyword>
<comment type="cofactor">
    <cofactor evidence="1">
        <name>heme</name>
        <dbReference type="ChEBI" id="CHEBI:30413"/>
    </cofactor>
</comment>
<dbReference type="GO" id="GO:0020037">
    <property type="term" value="F:heme binding"/>
    <property type="evidence" value="ECO:0007669"/>
    <property type="project" value="InterPro"/>
</dbReference>
<gene>
    <name evidence="8" type="ORF">BO99DRAFT_325165</name>
</gene>
<protein>
    <recommendedName>
        <fullName evidence="10">Cytochrome P450</fullName>
    </recommendedName>
</protein>
<proteinExistence type="inferred from homology"/>
<evidence type="ECO:0000256" key="3">
    <source>
        <dbReference type="ARBA" id="ARBA00022617"/>
    </source>
</evidence>
<reference evidence="8 9" key="1">
    <citation type="submission" date="2018-02" db="EMBL/GenBank/DDBJ databases">
        <title>The genomes of Aspergillus section Nigri reveals drivers in fungal speciation.</title>
        <authorList>
            <consortium name="DOE Joint Genome Institute"/>
            <person name="Vesth T.C."/>
            <person name="Nybo J."/>
            <person name="Theobald S."/>
            <person name="Brandl J."/>
            <person name="Frisvad J.C."/>
            <person name="Nielsen K.F."/>
            <person name="Lyhne E.K."/>
            <person name="Kogle M.E."/>
            <person name="Kuo A."/>
            <person name="Riley R."/>
            <person name="Clum A."/>
            <person name="Nolan M."/>
            <person name="Lipzen A."/>
            <person name="Salamov A."/>
            <person name="Henrissat B."/>
            <person name="Wiebenga A."/>
            <person name="De vries R.P."/>
            <person name="Grigoriev I.V."/>
            <person name="Mortensen U.H."/>
            <person name="Andersen M.R."/>
            <person name="Baker S.E."/>
        </authorList>
    </citation>
    <scope>NUCLEOTIDE SEQUENCE [LARGE SCALE GENOMIC DNA]</scope>
    <source>
        <strain evidence="8 9">CBS 115571</strain>
    </source>
</reference>
<keyword evidence="6" id="KW-0408">Iron</keyword>
<evidence type="ECO:0000256" key="6">
    <source>
        <dbReference type="ARBA" id="ARBA00023004"/>
    </source>
</evidence>
<comment type="similarity">
    <text evidence="2">Belongs to the cytochrome P450 family.</text>
</comment>
<evidence type="ECO:0000256" key="7">
    <source>
        <dbReference type="ARBA" id="ARBA00023033"/>
    </source>
</evidence>
<feature type="non-terminal residue" evidence="8">
    <location>
        <position position="1"/>
    </location>
</feature>
<name>A0A2V5IRV4_ASPV1</name>
<dbReference type="GO" id="GO:0004497">
    <property type="term" value="F:monooxygenase activity"/>
    <property type="evidence" value="ECO:0007669"/>
    <property type="project" value="UniProtKB-KW"/>
</dbReference>
<dbReference type="EMBL" id="KZ825109">
    <property type="protein sequence ID" value="PYI22626.1"/>
    <property type="molecule type" value="Genomic_DNA"/>
</dbReference>
<evidence type="ECO:0000256" key="4">
    <source>
        <dbReference type="ARBA" id="ARBA00022723"/>
    </source>
</evidence>
<dbReference type="InterPro" id="IPR050121">
    <property type="entry name" value="Cytochrome_P450_monoxygenase"/>
</dbReference>
<evidence type="ECO:0008006" key="10">
    <source>
        <dbReference type="Google" id="ProtNLM"/>
    </source>
</evidence>
<keyword evidence="9" id="KW-1185">Reference proteome</keyword>
<dbReference type="Pfam" id="PF00067">
    <property type="entry name" value="p450"/>
    <property type="match status" value="1"/>
</dbReference>
<evidence type="ECO:0000313" key="9">
    <source>
        <dbReference type="Proteomes" id="UP000249829"/>
    </source>
</evidence>
<dbReference type="STRING" id="1450538.A0A2V5IRV4"/>
<keyword evidence="7" id="KW-0503">Monooxygenase</keyword>
<sequence length="87" mass="10030">LKDKLINTLPSPRMTPLWQEMEQLPYLKEGLRLSAVVTSRLPRIAPGETLYCSGWEIPPGTPVSMSNHFVLRNPNAFLRPLEFWPER</sequence>
<evidence type="ECO:0000256" key="2">
    <source>
        <dbReference type="ARBA" id="ARBA00010617"/>
    </source>
</evidence>
<accession>A0A2V5IRV4</accession>
<dbReference type="PANTHER" id="PTHR24305:SF157">
    <property type="entry name" value="N-ACETYLTRYPTOPHAN 6-HYDROXYLASE IVOC-RELATED"/>
    <property type="match status" value="1"/>
</dbReference>
<dbReference type="Proteomes" id="UP000249829">
    <property type="component" value="Unassembled WGS sequence"/>
</dbReference>
<keyword evidence="4" id="KW-0479">Metal-binding</keyword>
<dbReference type="GO" id="GO:0005506">
    <property type="term" value="F:iron ion binding"/>
    <property type="evidence" value="ECO:0007669"/>
    <property type="project" value="InterPro"/>
</dbReference>
<dbReference type="SUPFAM" id="SSF48264">
    <property type="entry name" value="Cytochrome P450"/>
    <property type="match status" value="1"/>
</dbReference>
<dbReference type="GO" id="GO:0016705">
    <property type="term" value="F:oxidoreductase activity, acting on paired donors, with incorporation or reduction of molecular oxygen"/>
    <property type="evidence" value="ECO:0007669"/>
    <property type="project" value="InterPro"/>
</dbReference>
<dbReference type="PANTHER" id="PTHR24305">
    <property type="entry name" value="CYTOCHROME P450"/>
    <property type="match status" value="1"/>
</dbReference>
<dbReference type="AlphaFoldDB" id="A0A2V5IRV4"/>
<dbReference type="InterPro" id="IPR001128">
    <property type="entry name" value="Cyt_P450"/>
</dbReference>
<evidence type="ECO:0000256" key="1">
    <source>
        <dbReference type="ARBA" id="ARBA00001971"/>
    </source>
</evidence>
<organism evidence="8 9">
    <name type="scientific">Aspergillus violaceofuscus (strain CBS 115571)</name>
    <dbReference type="NCBI Taxonomy" id="1450538"/>
    <lineage>
        <taxon>Eukaryota</taxon>
        <taxon>Fungi</taxon>
        <taxon>Dikarya</taxon>
        <taxon>Ascomycota</taxon>
        <taxon>Pezizomycotina</taxon>
        <taxon>Eurotiomycetes</taxon>
        <taxon>Eurotiomycetidae</taxon>
        <taxon>Eurotiales</taxon>
        <taxon>Aspergillaceae</taxon>
        <taxon>Aspergillus</taxon>
    </lineage>
</organism>
<evidence type="ECO:0000313" key="8">
    <source>
        <dbReference type="EMBL" id="PYI22626.1"/>
    </source>
</evidence>
<evidence type="ECO:0000256" key="5">
    <source>
        <dbReference type="ARBA" id="ARBA00023002"/>
    </source>
</evidence>